<dbReference type="EMBL" id="DS565998">
    <property type="status" value="NOT_ANNOTATED_CDS"/>
    <property type="molecule type" value="Genomic_DNA"/>
</dbReference>
<keyword evidence="2" id="KW-0813">Transport</keyword>
<dbReference type="GO" id="GO:0006865">
    <property type="term" value="P:amino acid transport"/>
    <property type="evidence" value="ECO:0000318"/>
    <property type="project" value="GO_Central"/>
</dbReference>
<keyword evidence="3 7" id="KW-0812">Transmembrane</keyword>
<dbReference type="Pfam" id="PF13906">
    <property type="entry name" value="AA_permease_C"/>
    <property type="match status" value="1"/>
</dbReference>
<feature type="transmembrane region" description="Helical" evidence="7">
    <location>
        <begin position="92"/>
        <end position="112"/>
    </location>
</feature>
<evidence type="ECO:0000256" key="2">
    <source>
        <dbReference type="ARBA" id="ARBA00022448"/>
    </source>
</evidence>
<evidence type="ECO:0000256" key="1">
    <source>
        <dbReference type="ARBA" id="ARBA00004141"/>
    </source>
</evidence>
<dbReference type="VEuPathDB" id="FungiDB:KRP22_9524"/>
<feature type="transmembrane region" description="Helical" evidence="7">
    <location>
        <begin position="257"/>
        <end position="281"/>
    </location>
</feature>
<dbReference type="Pfam" id="PF13520">
    <property type="entry name" value="AA_permease_2"/>
    <property type="match status" value="1"/>
</dbReference>
<dbReference type="InterPro" id="IPR029485">
    <property type="entry name" value="CAT_C"/>
</dbReference>
<name>H3GBD0_PHYRM</name>
<accession>H3GBD0</accession>
<evidence type="ECO:0000256" key="5">
    <source>
        <dbReference type="ARBA" id="ARBA00023136"/>
    </source>
</evidence>
<comment type="subcellular location">
    <subcellularLocation>
        <location evidence="1">Membrane</location>
        <topology evidence="1">Multi-pass membrane protein</topology>
    </subcellularLocation>
</comment>
<dbReference type="EnsemblProtists" id="Phyra72585">
    <property type="protein sequence ID" value="Phyra72585"/>
    <property type="gene ID" value="Phyra72585"/>
</dbReference>
<dbReference type="HOGENOM" id="CLU_007946_4_0_1"/>
<dbReference type="PANTHER" id="PTHR43243">
    <property type="entry name" value="INNER MEMBRANE TRANSPORTER YGJI-RELATED"/>
    <property type="match status" value="1"/>
</dbReference>
<keyword evidence="4 7" id="KW-1133">Transmembrane helix</keyword>
<feature type="transmembrane region" description="Helical" evidence="7">
    <location>
        <begin position="345"/>
        <end position="368"/>
    </location>
</feature>
<keyword evidence="5 7" id="KW-0472">Membrane</keyword>
<evidence type="ECO:0000256" key="7">
    <source>
        <dbReference type="SAM" id="Phobius"/>
    </source>
</evidence>
<evidence type="ECO:0000313" key="10">
    <source>
        <dbReference type="Proteomes" id="UP000005238"/>
    </source>
</evidence>
<dbReference type="GO" id="GO:0015171">
    <property type="term" value="F:amino acid transmembrane transporter activity"/>
    <property type="evidence" value="ECO:0000318"/>
    <property type="project" value="GO_Central"/>
</dbReference>
<reference evidence="9" key="2">
    <citation type="submission" date="2015-06" db="UniProtKB">
        <authorList>
            <consortium name="EnsemblProtists"/>
        </authorList>
    </citation>
    <scope>IDENTIFICATION</scope>
    <source>
        <strain evidence="9">Pr102</strain>
    </source>
</reference>
<feature type="transmembrane region" description="Helical" evidence="7">
    <location>
        <begin position="408"/>
        <end position="428"/>
    </location>
</feature>
<feature type="transmembrane region" description="Helical" evidence="7">
    <location>
        <begin position="434"/>
        <end position="452"/>
    </location>
</feature>
<dbReference type="PANTHER" id="PTHR43243:SF4">
    <property type="entry name" value="CATIONIC AMINO ACID TRANSPORTER 4"/>
    <property type="match status" value="1"/>
</dbReference>
<evidence type="ECO:0000256" key="6">
    <source>
        <dbReference type="SAM" id="MobiDB-lite"/>
    </source>
</evidence>
<reference evidence="10" key="1">
    <citation type="journal article" date="2006" name="Science">
        <title>Phytophthora genome sequences uncover evolutionary origins and mechanisms of pathogenesis.</title>
        <authorList>
            <person name="Tyler B.M."/>
            <person name="Tripathy S."/>
            <person name="Zhang X."/>
            <person name="Dehal P."/>
            <person name="Jiang R.H."/>
            <person name="Aerts A."/>
            <person name="Arredondo F.D."/>
            <person name="Baxter L."/>
            <person name="Bensasson D."/>
            <person name="Beynon J.L."/>
            <person name="Chapman J."/>
            <person name="Damasceno C.M."/>
            <person name="Dorrance A.E."/>
            <person name="Dou D."/>
            <person name="Dickerman A.W."/>
            <person name="Dubchak I.L."/>
            <person name="Garbelotto M."/>
            <person name="Gijzen M."/>
            <person name="Gordon S.G."/>
            <person name="Govers F."/>
            <person name="Grunwald N.J."/>
            <person name="Huang W."/>
            <person name="Ivors K.L."/>
            <person name="Jones R.W."/>
            <person name="Kamoun S."/>
            <person name="Krampis K."/>
            <person name="Lamour K.H."/>
            <person name="Lee M.K."/>
            <person name="McDonald W.H."/>
            <person name="Medina M."/>
            <person name="Meijer H.J."/>
            <person name="Nordberg E.K."/>
            <person name="Maclean D.J."/>
            <person name="Ospina-Giraldo M.D."/>
            <person name="Morris P.F."/>
            <person name="Phuntumart V."/>
            <person name="Putnam N.H."/>
            <person name="Rash S."/>
            <person name="Rose J.K."/>
            <person name="Sakihama Y."/>
            <person name="Salamov A.A."/>
            <person name="Savidor A."/>
            <person name="Scheuring C.F."/>
            <person name="Smith B.M."/>
            <person name="Sobral B.W."/>
            <person name="Terry A."/>
            <person name="Torto-Alalibo T.A."/>
            <person name="Win J."/>
            <person name="Xu Z."/>
            <person name="Zhang H."/>
            <person name="Grigoriev I.V."/>
            <person name="Rokhsar D.S."/>
            <person name="Boore J.L."/>
        </authorList>
    </citation>
    <scope>NUCLEOTIDE SEQUENCE [LARGE SCALE GENOMIC DNA]</scope>
    <source>
        <strain evidence="10">Pr102</strain>
    </source>
</reference>
<feature type="transmembrane region" description="Helical" evidence="7">
    <location>
        <begin position="301"/>
        <end position="324"/>
    </location>
</feature>
<feature type="compositionally biased region" description="Acidic residues" evidence="6">
    <location>
        <begin position="552"/>
        <end position="565"/>
    </location>
</feature>
<feature type="transmembrane region" description="Helical" evidence="7">
    <location>
        <begin position="464"/>
        <end position="483"/>
    </location>
</feature>
<dbReference type="InParanoid" id="H3GBD0"/>
<evidence type="ECO:0000259" key="8">
    <source>
        <dbReference type="Pfam" id="PF13906"/>
    </source>
</evidence>
<feature type="transmembrane region" description="Helical" evidence="7">
    <location>
        <begin position="489"/>
        <end position="507"/>
    </location>
</feature>
<feature type="transmembrane region" description="Helical" evidence="7">
    <location>
        <begin position="183"/>
        <end position="202"/>
    </location>
</feature>
<dbReference type="OMA" id="HAKYCSH"/>
<evidence type="ECO:0000313" key="9">
    <source>
        <dbReference type="EnsemblProtists" id="Phyra72585"/>
    </source>
</evidence>
<dbReference type="GO" id="GO:0016020">
    <property type="term" value="C:membrane"/>
    <property type="evidence" value="ECO:0007669"/>
    <property type="project" value="UniProtKB-SubCell"/>
</dbReference>
<organism evidence="9 10">
    <name type="scientific">Phytophthora ramorum</name>
    <name type="common">Sudden oak death agent</name>
    <dbReference type="NCBI Taxonomy" id="164328"/>
    <lineage>
        <taxon>Eukaryota</taxon>
        <taxon>Sar</taxon>
        <taxon>Stramenopiles</taxon>
        <taxon>Oomycota</taxon>
        <taxon>Peronosporomycetes</taxon>
        <taxon>Peronosporales</taxon>
        <taxon>Peronosporaceae</taxon>
        <taxon>Phytophthora</taxon>
    </lineage>
</organism>
<dbReference type="InterPro" id="IPR002293">
    <property type="entry name" value="AA/rel_permease1"/>
</dbReference>
<dbReference type="AlphaFoldDB" id="H3GBD0"/>
<feature type="transmembrane region" description="Helical" evidence="7">
    <location>
        <begin position="61"/>
        <end position="80"/>
    </location>
</feature>
<dbReference type="VEuPathDB" id="FungiDB:KRP22_9523"/>
<feature type="transmembrane region" description="Helical" evidence="7">
    <location>
        <begin position="153"/>
        <end position="176"/>
    </location>
</feature>
<keyword evidence="10" id="KW-1185">Reference proteome</keyword>
<evidence type="ECO:0000256" key="4">
    <source>
        <dbReference type="ARBA" id="ARBA00022989"/>
    </source>
</evidence>
<feature type="transmembrane region" description="Helical" evidence="7">
    <location>
        <begin position="214"/>
        <end position="236"/>
    </location>
</feature>
<dbReference type="STRING" id="164328.H3GBD0"/>
<feature type="transmembrane region" description="Helical" evidence="7">
    <location>
        <begin position="374"/>
        <end position="396"/>
    </location>
</feature>
<feature type="domain" description="Cationic amino acid transporter C-terminal" evidence="8">
    <location>
        <begin position="462"/>
        <end position="512"/>
    </location>
</feature>
<evidence type="ECO:0000256" key="3">
    <source>
        <dbReference type="ARBA" id="ARBA00022692"/>
    </source>
</evidence>
<dbReference type="Proteomes" id="UP000005238">
    <property type="component" value="Unassembled WGS sequence"/>
</dbReference>
<dbReference type="VEuPathDB" id="FungiDB:KRP23_8855"/>
<proteinExistence type="predicted"/>
<dbReference type="Gene3D" id="1.20.1740.10">
    <property type="entry name" value="Amino acid/polyamine transporter I"/>
    <property type="match status" value="1"/>
</dbReference>
<dbReference type="eggNOG" id="KOG1286">
    <property type="taxonomic scope" value="Eukaryota"/>
</dbReference>
<feature type="region of interest" description="Disordered" evidence="6">
    <location>
        <begin position="545"/>
        <end position="569"/>
    </location>
</feature>
<protein>
    <recommendedName>
        <fullName evidence="8">Cationic amino acid transporter C-terminal domain-containing protein</fullName>
    </recommendedName>
</protein>
<feature type="transmembrane region" description="Helical" evidence="7">
    <location>
        <begin position="33"/>
        <end position="54"/>
    </location>
</feature>
<sequence>MDRFLLAAGRVKPLSRCEIGAGSLKKCLTLVDLVAYGVGCSVGAGVYSLVGVGAQIAGPSISLSFLISGLACIFTSLTYSEFASRVPVTGSAYTFVYITFGELAAWLIGWNLTLGYGISAGNHGSLLCWASYAHLFLQHLGLNLPRWLVQVEFLGVSCSILAAFLVICCTFILLAGVHESAKFNAFVTFLNISVLLFVVAFGSTEVDAAYWEPFMPTGIHGVMTGAGVVFFAYLGFDMVACLAEEVHEPQRTLPKGIIGSLVISVTIYVGVSLVVTGMAPVDVLGNEVPLVNAFIFHDAPWAGRIVSFGSIFGLTTAAFTCLLGQPRIFYQMAKDGLLPSVFAKLHIRTHVPVASTIFTGILVASIALVFELDFLANVISCGTLQVFTFVNAGVLLLRMRPSLSGAGVVRRVLLYVIACFALSLSFVFDLSWTVQGAFGMMVIASFVYIYRLEKLSDLTSSFQCPLVPFVPCVGILANIFMMASIPGEGWIGVLIWLSVGLVVYLCYGIRHTCHQTGQNIEYHAYNIMRFVSTGSLRVFEINGKKQSRGPDVDDDDRVDSGDDVSLDNLSARSGDDKMLELYRQAVPLVQPHSTAAVKTLGAIVHDRELVKRMLQRPQPYAKQLDRRPLAYESPASRPPPLSALPVSPGSGLVIGNQSSSHRHMMFMAACEKLMVTFDPQVRHTRRVKLAQIKPLLRFHGLEVDNAAFRRWEQRLQPSTASELATTIGPAVSVSDFIQACQLWFTETFVIDHVRNLSTWQKQQRAMKAGKGKQKKLLPLHYESPVQVNQPPFDQLTHESEATSTFSYEAYARRPPPRSPSLRASASAPALIHAKYCSHSKPDPATIAAVAKLKNAKLQQRRKEKEAEGLARRARQQSTEIARAFTASVAMISRHVHNEEVRDHRENELDTQIARTDQTRQWNQLHKAHCQAIEQDTREQRAREVCAMKALAEEELLLSRDFRALREEVVRRNKPLFALSSSTTTIFPAPPEILAARATASSSADHRRLARVEREHAEHMRSLQLLDYAYDRKRILAAALQPRANSALVEVDVPDEELPADRLVQLAGDELWRQIQQQLDGDPDNIALFVPPSNSPPAALRYFGTSRPISLPAFASAVDRNLQ</sequence>
<dbReference type="VEuPathDB" id="FungiDB:KRP23_8856"/>